<dbReference type="Proteomes" id="UP000053424">
    <property type="component" value="Unassembled WGS sequence"/>
</dbReference>
<feature type="compositionally biased region" description="Low complexity" evidence="1">
    <location>
        <begin position="1"/>
        <end position="22"/>
    </location>
</feature>
<dbReference type="AlphaFoldDB" id="A0A0C3CEF3"/>
<proteinExistence type="predicted"/>
<evidence type="ECO:0000256" key="2">
    <source>
        <dbReference type="SAM" id="Phobius"/>
    </source>
</evidence>
<keyword evidence="2" id="KW-1133">Transmembrane helix</keyword>
<feature type="region of interest" description="Disordered" evidence="1">
    <location>
        <begin position="221"/>
        <end position="243"/>
    </location>
</feature>
<keyword evidence="2" id="KW-0472">Membrane</keyword>
<reference evidence="4" key="2">
    <citation type="submission" date="2015-01" db="EMBL/GenBank/DDBJ databases">
        <title>Evolutionary Origins and Diversification of the Mycorrhizal Mutualists.</title>
        <authorList>
            <consortium name="DOE Joint Genome Institute"/>
            <consortium name="Mycorrhizal Genomics Consortium"/>
            <person name="Kohler A."/>
            <person name="Kuo A."/>
            <person name="Nagy L.G."/>
            <person name="Floudas D."/>
            <person name="Copeland A."/>
            <person name="Barry K.W."/>
            <person name="Cichocki N."/>
            <person name="Veneault-Fourrey C."/>
            <person name="LaButti K."/>
            <person name="Lindquist E.A."/>
            <person name="Lipzen A."/>
            <person name="Lundell T."/>
            <person name="Morin E."/>
            <person name="Murat C."/>
            <person name="Riley R."/>
            <person name="Ohm R."/>
            <person name="Sun H."/>
            <person name="Tunlid A."/>
            <person name="Henrissat B."/>
            <person name="Grigoriev I.V."/>
            <person name="Hibbett D.S."/>
            <person name="Martin F."/>
        </authorList>
    </citation>
    <scope>NUCLEOTIDE SEQUENCE [LARGE SCALE GENOMIC DNA]</scope>
    <source>
        <strain evidence="4">h7</strain>
    </source>
</reference>
<feature type="compositionally biased region" description="Polar residues" evidence="1">
    <location>
        <begin position="23"/>
        <end position="37"/>
    </location>
</feature>
<keyword evidence="4" id="KW-1185">Reference proteome</keyword>
<gene>
    <name evidence="3" type="ORF">M413DRAFT_445201</name>
</gene>
<dbReference type="OrthoDB" id="2683906at2759"/>
<evidence type="ECO:0000256" key="1">
    <source>
        <dbReference type="SAM" id="MobiDB-lite"/>
    </source>
</evidence>
<dbReference type="HOGENOM" id="CLU_051368_1_0_1"/>
<feature type="region of interest" description="Disordered" evidence="1">
    <location>
        <begin position="272"/>
        <end position="351"/>
    </location>
</feature>
<accession>A0A0C3CEF3</accession>
<feature type="compositionally biased region" description="Low complexity" evidence="1">
    <location>
        <begin position="316"/>
        <end position="326"/>
    </location>
</feature>
<feature type="transmembrane region" description="Helical" evidence="2">
    <location>
        <begin position="58"/>
        <end position="83"/>
    </location>
</feature>
<name>A0A0C3CEF3_HEBCY</name>
<evidence type="ECO:0000313" key="4">
    <source>
        <dbReference type="Proteomes" id="UP000053424"/>
    </source>
</evidence>
<evidence type="ECO:0000313" key="3">
    <source>
        <dbReference type="EMBL" id="KIM42016.1"/>
    </source>
</evidence>
<organism evidence="3 4">
    <name type="scientific">Hebeloma cylindrosporum</name>
    <dbReference type="NCBI Taxonomy" id="76867"/>
    <lineage>
        <taxon>Eukaryota</taxon>
        <taxon>Fungi</taxon>
        <taxon>Dikarya</taxon>
        <taxon>Basidiomycota</taxon>
        <taxon>Agaricomycotina</taxon>
        <taxon>Agaricomycetes</taxon>
        <taxon>Agaricomycetidae</taxon>
        <taxon>Agaricales</taxon>
        <taxon>Agaricineae</taxon>
        <taxon>Hymenogastraceae</taxon>
        <taxon>Hebeloma</taxon>
    </lineage>
</organism>
<reference evidence="3 4" key="1">
    <citation type="submission" date="2014-04" db="EMBL/GenBank/DDBJ databases">
        <authorList>
            <consortium name="DOE Joint Genome Institute"/>
            <person name="Kuo A."/>
            <person name="Gay G."/>
            <person name="Dore J."/>
            <person name="Kohler A."/>
            <person name="Nagy L.G."/>
            <person name="Floudas D."/>
            <person name="Copeland A."/>
            <person name="Barry K.W."/>
            <person name="Cichocki N."/>
            <person name="Veneault-Fourrey C."/>
            <person name="LaButti K."/>
            <person name="Lindquist E.A."/>
            <person name="Lipzen A."/>
            <person name="Lundell T."/>
            <person name="Morin E."/>
            <person name="Murat C."/>
            <person name="Sun H."/>
            <person name="Tunlid A."/>
            <person name="Henrissat B."/>
            <person name="Grigoriev I.V."/>
            <person name="Hibbett D.S."/>
            <person name="Martin F."/>
            <person name="Nordberg H.P."/>
            <person name="Cantor M.N."/>
            <person name="Hua S.X."/>
        </authorList>
    </citation>
    <scope>NUCLEOTIDE SEQUENCE [LARGE SCALE GENOMIC DNA]</scope>
    <source>
        <strain evidence="4">h7</strain>
    </source>
</reference>
<keyword evidence="2" id="KW-0812">Transmembrane</keyword>
<feature type="compositionally biased region" description="Pro residues" evidence="1">
    <location>
        <begin position="180"/>
        <end position="194"/>
    </location>
</feature>
<feature type="region of interest" description="Disordered" evidence="1">
    <location>
        <begin position="1"/>
        <end position="48"/>
    </location>
</feature>
<dbReference type="EMBL" id="KN831779">
    <property type="protein sequence ID" value="KIM42016.1"/>
    <property type="molecule type" value="Genomic_DNA"/>
</dbReference>
<feature type="region of interest" description="Disordered" evidence="1">
    <location>
        <begin position="168"/>
        <end position="201"/>
    </location>
</feature>
<sequence>MSLSTTSTSTSSSSLFSSISTTPQTMVAETTSTSASIPTGGGPPNNSPSGTLATSAALYLYTFLATLVLLLTVSAAIVIRSFVLRRRHRRMVEEAIRNGTWVPPSPPSRAAKVDLSKKPILWEAYIDNKGSISYSHGGGGSINPDWTAEQPKEWDMIRPISAAYLPSSTAMEPTDSTPTNPIPGPTPIDEPPSDPGASPTRISRPRAIFSRAMRMLNPTPVETSPLPVANLPDANTNAGVSGAGDAHISMTELDEKRQSPSLMRVAVLIAMPSPPSSSSSSSSSTSPSTAVPLPGSVSTEASSSSSPSPPPPPIISPSSSPAKPSITTTQSHPLQINPAFPLPLSPTQDEEPLLPHIEMGVADVLVVPPDSVTQEERIRERMKLRGSVLSRDSVATEVW</sequence>
<protein>
    <submittedName>
        <fullName evidence="3">Uncharacterized protein</fullName>
    </submittedName>
</protein>
<feature type="compositionally biased region" description="Low complexity" evidence="1">
    <location>
        <begin position="276"/>
        <end position="289"/>
    </location>
</feature>